<evidence type="ECO:0000313" key="2">
    <source>
        <dbReference type="Proteomes" id="UP001302949"/>
    </source>
</evidence>
<dbReference type="SUPFAM" id="SSF48452">
    <property type="entry name" value="TPR-like"/>
    <property type="match status" value="1"/>
</dbReference>
<comment type="caution">
    <text evidence="1">The sequence shown here is derived from an EMBL/GenBank/DDBJ whole genome shotgun (WGS) entry which is preliminary data.</text>
</comment>
<dbReference type="Gene3D" id="1.25.40.10">
    <property type="entry name" value="Tetratricopeptide repeat domain"/>
    <property type="match status" value="1"/>
</dbReference>
<proteinExistence type="predicted"/>
<name>A0ABU5Q7U7_9BACT</name>
<dbReference type="EMBL" id="JAYFUM010000006">
    <property type="protein sequence ID" value="MEA5138652.1"/>
    <property type="molecule type" value="Genomic_DNA"/>
</dbReference>
<keyword evidence="2" id="KW-1185">Reference proteome</keyword>
<evidence type="ECO:0008006" key="3">
    <source>
        <dbReference type="Google" id="ProtNLM"/>
    </source>
</evidence>
<protein>
    <recommendedName>
        <fullName evidence="3">Tetratricopeptide repeat protein</fullName>
    </recommendedName>
</protein>
<dbReference type="InterPro" id="IPR011990">
    <property type="entry name" value="TPR-like_helical_dom_sf"/>
</dbReference>
<gene>
    <name evidence="1" type="ORF">VB248_05900</name>
</gene>
<reference evidence="1 2" key="1">
    <citation type="submission" date="2023-12" db="EMBL/GenBank/DDBJ databases">
        <title>Novel species of the genus Arcicella isolated from rivers.</title>
        <authorList>
            <person name="Lu H."/>
        </authorList>
    </citation>
    <scope>NUCLEOTIDE SEQUENCE [LARGE SCALE GENOMIC DNA]</scope>
    <source>
        <strain evidence="1 2">KCTC 23307</strain>
    </source>
</reference>
<sequence>MLKIFVDSEQFEEVKSIIQHIERLDEVVSVQEKNAQNEPNEDFGFLSVHKHKIHLPLDWANHLPPYLFPFSLDFTQNNVLALAFMLLGNYEKAYQFASSNETLLQDIDMMNCLQHGVPFMLDLENSVIESDEEQYRFYHNAAIKAHYGELNHFFHVSNTKNLYKKAIELAPNDEYKAFSAKHLATLLLDLDELRLADEFLQRTLALNISDWAKMELLTLCNSLWMKQLVVPYDTDLLEKIKQNLAELLQFYEARGAKISVALLLIDASHIANITNSFTESLGYISKAIHLLEEENLPEFLGNAQFRKGTLLFTWAQNGNPQFYKGAMEAYQQACKVFTKENHPAVFAEIHGYLGVIYSEIPDEAKKKGIWAAVSTSSFKEALSYFTRETHLYEYAMLCNNYANALTKFPSGVLTDNYAKAMEFYEEALEIRNAIEFPYERALTLLNYLEACWYVSQDESEQAQQALYQKMLAAASEIENLVDDSALITCANEHLVRLKELAEINDFVNR</sequence>
<dbReference type="Proteomes" id="UP001302949">
    <property type="component" value="Unassembled WGS sequence"/>
</dbReference>
<evidence type="ECO:0000313" key="1">
    <source>
        <dbReference type="EMBL" id="MEA5138652.1"/>
    </source>
</evidence>
<accession>A0ABU5Q7U7</accession>
<dbReference type="RefSeq" id="WP_323295819.1">
    <property type="nucleotide sequence ID" value="NZ_JAYFUM010000006.1"/>
</dbReference>
<organism evidence="1 2">
    <name type="scientific">Arcicella rigui</name>
    <dbReference type="NCBI Taxonomy" id="797020"/>
    <lineage>
        <taxon>Bacteria</taxon>
        <taxon>Pseudomonadati</taxon>
        <taxon>Bacteroidota</taxon>
        <taxon>Cytophagia</taxon>
        <taxon>Cytophagales</taxon>
        <taxon>Flectobacillaceae</taxon>
        <taxon>Arcicella</taxon>
    </lineage>
</organism>